<dbReference type="InterPro" id="IPR011659">
    <property type="entry name" value="WD40"/>
</dbReference>
<dbReference type="AlphaFoldDB" id="A0A1N5TRL7"/>
<dbReference type="InterPro" id="IPR029058">
    <property type="entry name" value="AB_hydrolase_fold"/>
</dbReference>
<organism evidence="4 5">
    <name type="scientific">Micromonospora cremea</name>
    <dbReference type="NCBI Taxonomy" id="709881"/>
    <lineage>
        <taxon>Bacteria</taxon>
        <taxon>Bacillati</taxon>
        <taxon>Actinomycetota</taxon>
        <taxon>Actinomycetes</taxon>
        <taxon>Micromonosporales</taxon>
        <taxon>Micromonosporaceae</taxon>
        <taxon>Micromonospora</taxon>
    </lineage>
</organism>
<dbReference type="Pfam" id="PF00326">
    <property type="entry name" value="Peptidase_S9"/>
    <property type="match status" value="1"/>
</dbReference>
<dbReference type="InterPro" id="IPR011042">
    <property type="entry name" value="6-blade_b-propeller_TolB-like"/>
</dbReference>
<dbReference type="PANTHER" id="PTHR42776:SF27">
    <property type="entry name" value="DIPEPTIDYL PEPTIDASE FAMILY MEMBER 6"/>
    <property type="match status" value="1"/>
</dbReference>
<dbReference type="Gene3D" id="3.40.50.1820">
    <property type="entry name" value="alpha/beta hydrolase"/>
    <property type="match status" value="1"/>
</dbReference>
<evidence type="ECO:0000256" key="2">
    <source>
        <dbReference type="ARBA" id="ARBA00022825"/>
    </source>
</evidence>
<name>A0A1N5TRL7_9ACTN</name>
<dbReference type="Gene3D" id="2.120.10.30">
    <property type="entry name" value="TolB, C-terminal domain"/>
    <property type="match status" value="1"/>
</dbReference>
<accession>A0A1N5TRL7</accession>
<protein>
    <submittedName>
        <fullName evidence="4">Dipeptidyl aminopeptidase/acylaminoacyl peptidase</fullName>
    </submittedName>
</protein>
<dbReference type="Pfam" id="PF07676">
    <property type="entry name" value="PD40"/>
    <property type="match status" value="1"/>
</dbReference>
<dbReference type="SUPFAM" id="SSF82171">
    <property type="entry name" value="DPP6 N-terminal domain-like"/>
    <property type="match status" value="1"/>
</dbReference>
<dbReference type="GO" id="GO:0006508">
    <property type="term" value="P:proteolysis"/>
    <property type="evidence" value="ECO:0007669"/>
    <property type="project" value="InterPro"/>
</dbReference>
<feature type="domain" description="Peptidase S9 prolyl oligopeptidase catalytic" evidence="3">
    <location>
        <begin position="531"/>
        <end position="733"/>
    </location>
</feature>
<keyword evidence="4" id="KW-0645">Protease</keyword>
<dbReference type="PANTHER" id="PTHR42776">
    <property type="entry name" value="SERINE PEPTIDASE S9 FAMILY MEMBER"/>
    <property type="match status" value="1"/>
</dbReference>
<dbReference type="Proteomes" id="UP000185124">
    <property type="component" value="Unassembled WGS sequence"/>
</dbReference>
<dbReference type="EMBL" id="FSQT01000001">
    <property type="protein sequence ID" value="SIM51200.1"/>
    <property type="molecule type" value="Genomic_DNA"/>
</dbReference>
<gene>
    <name evidence="4" type="ORF">SAMN04489832_0343</name>
</gene>
<evidence type="ECO:0000313" key="5">
    <source>
        <dbReference type="Proteomes" id="UP000185124"/>
    </source>
</evidence>
<proteinExistence type="predicted"/>
<dbReference type="SUPFAM" id="SSF53474">
    <property type="entry name" value="alpha/beta-Hydrolases"/>
    <property type="match status" value="1"/>
</dbReference>
<dbReference type="GO" id="GO:0004177">
    <property type="term" value="F:aminopeptidase activity"/>
    <property type="evidence" value="ECO:0007669"/>
    <property type="project" value="UniProtKB-KW"/>
</dbReference>
<keyword evidence="1" id="KW-0378">Hydrolase</keyword>
<evidence type="ECO:0000256" key="1">
    <source>
        <dbReference type="ARBA" id="ARBA00022801"/>
    </source>
</evidence>
<dbReference type="STRING" id="709881.SAMN04489832_0343"/>
<evidence type="ECO:0000259" key="3">
    <source>
        <dbReference type="Pfam" id="PF00326"/>
    </source>
</evidence>
<keyword evidence="2" id="KW-0720">Serine protease</keyword>
<evidence type="ECO:0000313" key="4">
    <source>
        <dbReference type="EMBL" id="SIM51200.1"/>
    </source>
</evidence>
<dbReference type="InterPro" id="IPR001375">
    <property type="entry name" value="Peptidase_S9_cat"/>
</dbReference>
<dbReference type="GO" id="GO:0004252">
    <property type="term" value="F:serine-type endopeptidase activity"/>
    <property type="evidence" value="ECO:0007669"/>
    <property type="project" value="TreeGrafter"/>
</dbReference>
<reference evidence="5" key="1">
    <citation type="submission" date="2016-12" db="EMBL/GenBank/DDBJ databases">
        <authorList>
            <person name="Varghese N."/>
            <person name="Submissions S."/>
        </authorList>
    </citation>
    <scope>NUCLEOTIDE SEQUENCE [LARGE SCALE GENOMIC DNA]</scope>
    <source>
        <strain evidence="5">DSM 45599</strain>
    </source>
</reference>
<keyword evidence="4" id="KW-0031">Aminopeptidase</keyword>
<keyword evidence="5" id="KW-1185">Reference proteome</keyword>
<sequence length="733" mass="79095">MVAAMVTAFHREKRPASPVFEVKSHRPSQPRSLGGTTARIAADVRTRSSSQIVSSWRCCRDRDSPWEGRRSHAAEALRQRLVAVVVDRYCASVARTQLTAELVVDGRVPRALALSPDGKWVAYVVTPVGRAGDHPVSELWVAATDGTGSPRRLTSGEAHDSAPRWAADSLLVYFLSERAERGTAQVHRVGLVDGVVEAVTSWASGVSSHLPLADPDLVVVIAADEPSAEDERRDRERDDARVWGERVHPDRLRLLDVRSREVRTPDAFGDRHVVEVAQRPDDGMLAVLTWSTPDVDPGLVKPGLHLLDPGSGMTRDLGPAAADASSLVWWSADDGWHLAYVAKTPPALVGGHAVLDVTEPVSGPVGEHRNLTAGTVVCPSNLVQVDAGPPLVLVADGLDTAIHRLDPVGRNLVELSRVDGLAKSLATNRHGDAVAAVVSTSYEPGNVYAGPTCGPLTRLTDLRPELHDVRWGVQERLSYEASDGLALDGLLILPAGRSHKDGPFPLVTLVHGGPYDRHADRLMLGWDPSGQWLATAGYAVFLPNPRGGQGHGHDFAALVAGAVGLDEWTDICAGIDLLIADGVANPDRLGIGGWSHGGFMAAWAVGQTNRFKAAVMGAGISDWGMLAATGEEGPFESALGGSSGWEGTGPHRHDRLSPISYASKVRTPVLILHGENDTNVPVSQAEFFHRALRRFGVEHKYVVYPRENHSIRERNHQLDVLRRTRAWFDRWLG</sequence>